<sequence>MPTSQSAQAKAQEAQSQDASQAKGAPLTSLFSLTPWSAAMAYAVDAWQRSVLYADAMRQRGNQYQEHMAQQEPNVLSMQSEVIARGNTLPRPVNYMLSRIIPPEGVVIDPRKRPFVVVDPRAGHGPGIGGFKPESELGVAIRAGHPCYFVGFLPDPEPGQTVEDVMRAEAFFLETVIARHPEAEGKPVVIGNCQAGWQVMMTAAMRPELFGPIILAGAPLSYWAGWRGMNPMRYLGGLLGGSWLTALTSDLGHGKFDGAWLVRNFEFLNPANTLWDKQYHLYANIDTETERYLGFEKWWGGHVYLNGDEIQYIVDNLFVGNRLSTAELVTSDGIRLDLRNIQSPIIVFCSRGDNITPPPQALGWLTDVYQNDEEIRAHGQTIVYAVHESIGHLGIFVSGSVARKEHQEFTSNIDLIDVLPTGIYEAIIRDKQNDTPNADLTDGPYIASFERRKLDQVRKIIEPIQEDDRRFATVARLSEINLGLYRRFMQPWVQLWATPTVAETLRVLHPLRLQYEAFSDKNPLAESTAKLAEKVREERVPVAADNIFRVWQEILSRSVSSGLDIWRVTRDDIVEQLFMTVYGSPLAQTLAGLGAHPEAPPRKHPGVSPEHRDFVKQTLADLRAQVSRGGLREACIRMLVYVGHGEGAIDERNFNLIRRLRVDHDKSMTLERFKEMVREQALMMMLDMHGAIQSMPILLSQASEENIRQALEQMIRVVTAAGDKLGETSQARLEEMRAIFESAADRAARFPILGNAASASSQQSRLAQATETQPIPGLEPAPWATAKTNGGQPALPDPKPELGAALDDAAPSPSAAAVAATPQAAPAAKASAPVKRAPAKAPARKTATKTTAAKAAAPVPAAKPAPATPVPQPPATAPASPAPAGTAPVQPAAAPAKTPASPNRATRRAQRSK</sequence>
<comment type="caution">
    <text evidence="2">The sequence shown here is derived from an EMBL/GenBank/DDBJ whole genome shotgun (WGS) entry which is preliminary data.</text>
</comment>
<evidence type="ECO:0000256" key="1">
    <source>
        <dbReference type="SAM" id="MobiDB-lite"/>
    </source>
</evidence>
<dbReference type="Pfam" id="PF11339">
    <property type="entry name" value="DUF3141"/>
    <property type="match status" value="1"/>
</dbReference>
<gene>
    <name evidence="2" type="ORF">EV679_3143</name>
</gene>
<reference evidence="2 3" key="1">
    <citation type="submission" date="2019-02" db="EMBL/GenBank/DDBJ databases">
        <title>Genomic Encyclopedia of Type Strains, Phase IV (KMG-IV): sequencing the most valuable type-strain genomes for metagenomic binning, comparative biology and taxonomic classification.</title>
        <authorList>
            <person name="Goeker M."/>
        </authorList>
    </citation>
    <scope>NUCLEOTIDE SEQUENCE [LARGE SCALE GENOMIC DNA]</scope>
    <source>
        <strain evidence="2 3">DSM 16618</strain>
    </source>
</reference>
<dbReference type="Gene3D" id="3.40.50.1820">
    <property type="entry name" value="alpha/beta hydrolase"/>
    <property type="match status" value="1"/>
</dbReference>
<feature type="region of interest" description="Disordered" evidence="1">
    <location>
        <begin position="1"/>
        <end position="24"/>
    </location>
</feature>
<name>A0A4Q7MBN5_9BURK</name>
<feature type="compositionally biased region" description="Pro residues" evidence="1">
    <location>
        <begin position="861"/>
        <end position="876"/>
    </location>
</feature>
<dbReference type="SUPFAM" id="SSF53474">
    <property type="entry name" value="alpha/beta-Hydrolases"/>
    <property type="match status" value="1"/>
</dbReference>
<dbReference type="InterPro" id="IPR024501">
    <property type="entry name" value="DUF3141"/>
</dbReference>
<proteinExistence type="predicted"/>
<feature type="compositionally biased region" description="Low complexity" evidence="1">
    <location>
        <begin position="1"/>
        <end position="22"/>
    </location>
</feature>
<feature type="compositionally biased region" description="Low complexity" evidence="1">
    <location>
        <begin position="809"/>
        <end position="841"/>
    </location>
</feature>
<organism evidence="2 3">
    <name type="scientific">Kerstersia gyiorum</name>
    <dbReference type="NCBI Taxonomy" id="206506"/>
    <lineage>
        <taxon>Bacteria</taxon>
        <taxon>Pseudomonadati</taxon>
        <taxon>Pseudomonadota</taxon>
        <taxon>Betaproteobacteria</taxon>
        <taxon>Burkholderiales</taxon>
        <taxon>Alcaligenaceae</taxon>
        <taxon>Kerstersia</taxon>
    </lineage>
</organism>
<feature type="compositionally biased region" description="Low complexity" evidence="1">
    <location>
        <begin position="848"/>
        <end position="860"/>
    </location>
</feature>
<dbReference type="InterPro" id="IPR029058">
    <property type="entry name" value="AB_hydrolase_fold"/>
</dbReference>
<feature type="region of interest" description="Disordered" evidence="1">
    <location>
        <begin position="759"/>
        <end position="913"/>
    </location>
</feature>
<dbReference type="Proteomes" id="UP000292039">
    <property type="component" value="Unassembled WGS sequence"/>
</dbReference>
<evidence type="ECO:0000313" key="3">
    <source>
        <dbReference type="Proteomes" id="UP000292039"/>
    </source>
</evidence>
<dbReference type="PANTHER" id="PTHR36837">
    <property type="entry name" value="POLY(3-HYDROXYALKANOATE) POLYMERASE SUBUNIT PHAC"/>
    <property type="match status" value="1"/>
</dbReference>
<feature type="compositionally biased region" description="Low complexity" evidence="1">
    <location>
        <begin position="759"/>
        <end position="769"/>
    </location>
</feature>
<feature type="compositionally biased region" description="Low complexity" evidence="1">
    <location>
        <begin position="877"/>
        <end position="902"/>
    </location>
</feature>
<dbReference type="EMBL" id="SGWZ01000006">
    <property type="protein sequence ID" value="RZS65354.1"/>
    <property type="molecule type" value="Genomic_DNA"/>
</dbReference>
<protein>
    <submittedName>
        <fullName evidence="2">Uncharacterized protein DUF3141</fullName>
    </submittedName>
</protein>
<dbReference type="AlphaFoldDB" id="A0A4Q7MBN5"/>
<evidence type="ECO:0000313" key="2">
    <source>
        <dbReference type="EMBL" id="RZS65354.1"/>
    </source>
</evidence>
<dbReference type="InterPro" id="IPR051321">
    <property type="entry name" value="PHA/PHB_synthase"/>
</dbReference>
<dbReference type="PANTHER" id="PTHR36837:SF2">
    <property type="entry name" value="POLY(3-HYDROXYALKANOATE) POLYMERASE SUBUNIT PHAC"/>
    <property type="match status" value="1"/>
</dbReference>
<accession>A0A4Q7MBN5</accession>
<dbReference type="RefSeq" id="WP_130487699.1">
    <property type="nucleotide sequence ID" value="NZ_CBCSEB010000004.1"/>
</dbReference>